<dbReference type="EMBL" id="SGPL01000039">
    <property type="protein sequence ID" value="THH19656.1"/>
    <property type="molecule type" value="Genomic_DNA"/>
</dbReference>
<evidence type="ECO:0000313" key="3">
    <source>
        <dbReference type="Proteomes" id="UP000310158"/>
    </source>
</evidence>
<evidence type="ECO:0000313" key="2">
    <source>
        <dbReference type="EMBL" id="THH19656.1"/>
    </source>
</evidence>
<dbReference type="Proteomes" id="UP000310158">
    <property type="component" value="Unassembled WGS sequence"/>
</dbReference>
<dbReference type="GO" id="GO:0009052">
    <property type="term" value="P:pentose-phosphate shunt, non-oxidative branch"/>
    <property type="evidence" value="ECO:0007669"/>
    <property type="project" value="TreeGrafter"/>
</dbReference>
<dbReference type="GO" id="GO:0004801">
    <property type="term" value="F:transaldolase activity"/>
    <property type="evidence" value="ECO:0007669"/>
    <property type="project" value="TreeGrafter"/>
</dbReference>
<dbReference type="Pfam" id="PF00923">
    <property type="entry name" value="TAL_FSA"/>
    <property type="match status" value="1"/>
</dbReference>
<accession>A0A4S4M3C5</accession>
<dbReference type="SUPFAM" id="SSF51569">
    <property type="entry name" value="Aldolase"/>
    <property type="match status" value="1"/>
</dbReference>
<dbReference type="PANTHER" id="PTHR10683:SF39">
    <property type="entry name" value="TRANSALDOLASE"/>
    <property type="match status" value="1"/>
</dbReference>
<protein>
    <recommendedName>
        <fullName evidence="4">Transaldolase</fullName>
    </recommendedName>
</protein>
<keyword evidence="3" id="KW-1185">Reference proteome</keyword>
<dbReference type="Gene3D" id="3.20.20.70">
    <property type="entry name" value="Aldolase class I"/>
    <property type="match status" value="1"/>
</dbReference>
<dbReference type="AlphaFoldDB" id="A0A4S4M3C5"/>
<keyword evidence="1" id="KW-0704">Schiff base</keyword>
<gene>
    <name evidence="2" type="ORF">EW146_g1563</name>
</gene>
<dbReference type="GO" id="GO:0005975">
    <property type="term" value="P:carbohydrate metabolic process"/>
    <property type="evidence" value="ECO:0007669"/>
    <property type="project" value="InterPro"/>
</dbReference>
<dbReference type="OrthoDB" id="1711136at2759"/>
<organism evidence="2 3">
    <name type="scientific">Bondarzewia mesenterica</name>
    <dbReference type="NCBI Taxonomy" id="1095465"/>
    <lineage>
        <taxon>Eukaryota</taxon>
        <taxon>Fungi</taxon>
        <taxon>Dikarya</taxon>
        <taxon>Basidiomycota</taxon>
        <taxon>Agaricomycotina</taxon>
        <taxon>Agaricomycetes</taxon>
        <taxon>Russulales</taxon>
        <taxon>Bondarzewiaceae</taxon>
        <taxon>Bondarzewia</taxon>
    </lineage>
</organism>
<evidence type="ECO:0008006" key="4">
    <source>
        <dbReference type="Google" id="ProtNLM"/>
    </source>
</evidence>
<evidence type="ECO:0000256" key="1">
    <source>
        <dbReference type="ARBA" id="ARBA00023270"/>
    </source>
</evidence>
<dbReference type="InterPro" id="IPR013785">
    <property type="entry name" value="Aldolase_TIM"/>
</dbReference>
<proteinExistence type="predicted"/>
<comment type="caution">
    <text evidence="2">The sequence shown here is derived from an EMBL/GenBank/DDBJ whole genome shotgun (WGS) entry which is preliminary data.</text>
</comment>
<dbReference type="InterPro" id="IPR001585">
    <property type="entry name" value="TAL/FSA"/>
</dbReference>
<name>A0A4S4M3C5_9AGAM</name>
<reference evidence="2 3" key="1">
    <citation type="submission" date="2019-02" db="EMBL/GenBank/DDBJ databases">
        <title>Genome sequencing of the rare red list fungi Bondarzewia mesenterica.</title>
        <authorList>
            <person name="Buettner E."/>
            <person name="Kellner H."/>
        </authorList>
    </citation>
    <scope>NUCLEOTIDE SEQUENCE [LARGE SCALE GENOMIC DNA]</scope>
    <source>
        <strain evidence="2 3">DSM 108281</strain>
    </source>
</reference>
<dbReference type="PANTHER" id="PTHR10683">
    <property type="entry name" value="TRANSALDOLASE"/>
    <property type="match status" value="1"/>
</dbReference>
<sequence length="359" mass="39166">MSNTLLSATRSQLVVDVDSMNPDVAARHTTSTEHFCDMTSNQAIVYSEAVRAERATLFKEAVQQSQASSHDLNDHDQQRIVDDAADLFTVFLAKAVYPYLTGRVHAQTSPSIAYDTEKTIAHAKRLVSVFEANGIPKERVCIKIPATPESIIACQYLEKIGIRTLSTCLFSTPQALAASQAGCLYIAPYFNELRVHFEPELWKEYKDTAKEHPMSLVIADIVKAYKHMDTKTLIMPASIVTAAEVLALTSLNPDHLTLSGAVLDQLAAVPASLSPSTASAHEPKLEHPFVDLPTPPANSLMTSETPALEDADYLASGASKLRDALVADKESTRKLADALKIFGEMEDKLKELVRSELAA</sequence>